<reference evidence="2 3" key="1">
    <citation type="submission" date="2023-03" db="EMBL/GenBank/DDBJ databases">
        <title>WGS of Gossypium arboreum.</title>
        <authorList>
            <person name="Yu D."/>
        </authorList>
    </citation>
    <scope>NUCLEOTIDE SEQUENCE [LARGE SCALE GENOMIC DNA]</scope>
    <source>
        <tissue evidence="2">Leaf</tissue>
    </source>
</reference>
<dbReference type="EMBL" id="JARKNE010000005">
    <property type="protein sequence ID" value="KAK5832869.1"/>
    <property type="molecule type" value="Genomic_DNA"/>
</dbReference>
<evidence type="ECO:0000313" key="3">
    <source>
        <dbReference type="Proteomes" id="UP001358586"/>
    </source>
</evidence>
<name>A0ABR0Q0K7_GOSAR</name>
<evidence type="ECO:0000256" key="1">
    <source>
        <dbReference type="SAM" id="Phobius"/>
    </source>
</evidence>
<evidence type="ECO:0000313" key="2">
    <source>
        <dbReference type="EMBL" id="KAK5832869.1"/>
    </source>
</evidence>
<organism evidence="2 3">
    <name type="scientific">Gossypium arboreum</name>
    <name type="common">Tree cotton</name>
    <name type="synonym">Gossypium nanking</name>
    <dbReference type="NCBI Taxonomy" id="29729"/>
    <lineage>
        <taxon>Eukaryota</taxon>
        <taxon>Viridiplantae</taxon>
        <taxon>Streptophyta</taxon>
        <taxon>Embryophyta</taxon>
        <taxon>Tracheophyta</taxon>
        <taxon>Spermatophyta</taxon>
        <taxon>Magnoliopsida</taxon>
        <taxon>eudicotyledons</taxon>
        <taxon>Gunneridae</taxon>
        <taxon>Pentapetalae</taxon>
        <taxon>rosids</taxon>
        <taxon>malvids</taxon>
        <taxon>Malvales</taxon>
        <taxon>Malvaceae</taxon>
        <taxon>Malvoideae</taxon>
        <taxon>Gossypium</taxon>
    </lineage>
</organism>
<dbReference type="PANTHER" id="PTHR33116:SF75">
    <property type="entry name" value="RIBONUCLEASE H PROTEIN"/>
    <property type="match status" value="1"/>
</dbReference>
<comment type="caution">
    <text evidence="2">The sequence shown here is derived from an EMBL/GenBank/DDBJ whole genome shotgun (WGS) entry which is preliminary data.</text>
</comment>
<feature type="transmembrane region" description="Helical" evidence="1">
    <location>
        <begin position="137"/>
        <end position="161"/>
    </location>
</feature>
<dbReference type="PANTHER" id="PTHR33116">
    <property type="entry name" value="REVERSE TRANSCRIPTASE ZINC-BINDING DOMAIN-CONTAINING PROTEIN-RELATED-RELATED"/>
    <property type="match status" value="1"/>
</dbReference>
<keyword evidence="1" id="KW-0812">Transmembrane</keyword>
<evidence type="ECO:0008006" key="4">
    <source>
        <dbReference type="Google" id="ProtNLM"/>
    </source>
</evidence>
<keyword evidence="1" id="KW-0472">Membrane</keyword>
<keyword evidence="3" id="KW-1185">Reference proteome</keyword>
<protein>
    <recommendedName>
        <fullName evidence="4">Reverse transcriptase domain-containing protein</fullName>
    </recommendedName>
</protein>
<proteinExistence type="predicted"/>
<dbReference type="Proteomes" id="UP001358586">
    <property type="component" value="Chromosome 5"/>
</dbReference>
<accession>A0ABR0Q0K7</accession>
<keyword evidence="1" id="KW-1133">Transmembrane helix</keyword>
<sequence length="167" mass="19041">MLVEAEELGVIEGFKDVIPGHSVSHLQFADDIILFLRADEDVVRNTKYILCCFEIFSGLSINFRKSFLVGFDTEEEFVFRMDVVCKCKFGDLPFNYLGIPLGADPRKISSWDGIVKRVERKLTGWKSRSLSWADRVVLINAVLSSLPIYFMSIFQVPIAVIKKIDKI</sequence>
<gene>
    <name evidence="2" type="ORF">PVK06_016675</name>
</gene>